<proteinExistence type="predicted"/>
<sequence>MSLQVNENSRWCSEAIKRSNYNAQYSSKTNVKILNVQEDHQEKIPQLTTKVLNILQDKGIQIQTEQLLAIHRIQNKKGYIRPVILKLKSNNDKTLIMRKRKELEAAGHRLVDDVTALNGALMNRLSLHPPIETTCSSMALSLL</sequence>
<name>A0A9D4BC80_DREPO</name>
<reference evidence="1" key="1">
    <citation type="journal article" date="2019" name="bioRxiv">
        <title>The Genome of the Zebra Mussel, Dreissena polymorpha: A Resource for Invasive Species Research.</title>
        <authorList>
            <person name="McCartney M.A."/>
            <person name="Auch B."/>
            <person name="Kono T."/>
            <person name="Mallez S."/>
            <person name="Zhang Y."/>
            <person name="Obille A."/>
            <person name="Becker A."/>
            <person name="Abrahante J.E."/>
            <person name="Garbe J."/>
            <person name="Badalamenti J.P."/>
            <person name="Herman A."/>
            <person name="Mangelson H."/>
            <person name="Liachko I."/>
            <person name="Sullivan S."/>
            <person name="Sone E.D."/>
            <person name="Koren S."/>
            <person name="Silverstein K.A.T."/>
            <person name="Beckman K.B."/>
            <person name="Gohl D.M."/>
        </authorList>
    </citation>
    <scope>NUCLEOTIDE SEQUENCE</scope>
    <source>
        <strain evidence="1">Duluth1</strain>
        <tissue evidence="1">Whole animal</tissue>
    </source>
</reference>
<protein>
    <submittedName>
        <fullName evidence="1">Uncharacterized protein</fullName>
    </submittedName>
</protein>
<dbReference type="EMBL" id="JAIWYP010000016">
    <property type="protein sequence ID" value="KAH3697191.1"/>
    <property type="molecule type" value="Genomic_DNA"/>
</dbReference>
<comment type="caution">
    <text evidence="1">The sequence shown here is derived from an EMBL/GenBank/DDBJ whole genome shotgun (WGS) entry which is preliminary data.</text>
</comment>
<dbReference type="Gene3D" id="3.30.70.1820">
    <property type="entry name" value="L1 transposable element, RRM domain"/>
    <property type="match status" value="1"/>
</dbReference>
<evidence type="ECO:0000313" key="1">
    <source>
        <dbReference type="EMBL" id="KAH3697191.1"/>
    </source>
</evidence>
<dbReference type="AlphaFoldDB" id="A0A9D4BC80"/>
<evidence type="ECO:0000313" key="2">
    <source>
        <dbReference type="Proteomes" id="UP000828390"/>
    </source>
</evidence>
<dbReference type="Proteomes" id="UP000828390">
    <property type="component" value="Unassembled WGS sequence"/>
</dbReference>
<keyword evidence="2" id="KW-1185">Reference proteome</keyword>
<gene>
    <name evidence="1" type="ORF">DPMN_084680</name>
</gene>
<reference evidence="1" key="2">
    <citation type="submission" date="2020-11" db="EMBL/GenBank/DDBJ databases">
        <authorList>
            <person name="McCartney M.A."/>
            <person name="Auch B."/>
            <person name="Kono T."/>
            <person name="Mallez S."/>
            <person name="Becker A."/>
            <person name="Gohl D.M."/>
            <person name="Silverstein K.A.T."/>
            <person name="Koren S."/>
            <person name="Bechman K.B."/>
            <person name="Herman A."/>
            <person name="Abrahante J.E."/>
            <person name="Garbe J."/>
        </authorList>
    </citation>
    <scope>NUCLEOTIDE SEQUENCE</scope>
    <source>
        <strain evidence="1">Duluth1</strain>
        <tissue evidence="1">Whole animal</tissue>
    </source>
</reference>
<accession>A0A9D4BC80</accession>
<organism evidence="1 2">
    <name type="scientific">Dreissena polymorpha</name>
    <name type="common">Zebra mussel</name>
    <name type="synonym">Mytilus polymorpha</name>
    <dbReference type="NCBI Taxonomy" id="45954"/>
    <lineage>
        <taxon>Eukaryota</taxon>
        <taxon>Metazoa</taxon>
        <taxon>Spiralia</taxon>
        <taxon>Lophotrochozoa</taxon>
        <taxon>Mollusca</taxon>
        <taxon>Bivalvia</taxon>
        <taxon>Autobranchia</taxon>
        <taxon>Heteroconchia</taxon>
        <taxon>Euheterodonta</taxon>
        <taxon>Imparidentia</taxon>
        <taxon>Neoheterodontei</taxon>
        <taxon>Myida</taxon>
        <taxon>Dreissenoidea</taxon>
        <taxon>Dreissenidae</taxon>
        <taxon>Dreissena</taxon>
    </lineage>
</organism>